<sequence length="437" mass="48833">MFSYYSWLGFRSLRRNPWLTGLMILILSVGVAASVSTLTILHMMSADPIPEKSTKLFIPILDNGSANDYKPGDRYIDEQMSYRDVHALLNSAIGKHRTGLYGISALIEMPRKDLGVIEVEGMAASRDFFPMMQVPMLYGERWSVADDKNGADVVVLSRKTSEKMFGKENPVGRMATMWGRSYLIAGVMDTWRPLPRFYRFNGRGGAFMSEESFIVPFESAIRNQTPHSGGMSCTERSGPGWQALLDSECTWLTFWVEMNRASERAQLASYLDAYVSEQQKMGRFQRRAPNLLFDVHGWLQELKIVGNDEKMSVWLALGFLMLCMVNTIGLLLAKFSGRAAEIGVRRALGASRRQIFFQALVETGVVGMVGAFSGILLSVLFLKLISLQAGYLKAVARMDWEMLLLTVVMSVVAALLAGLLPTWRACQITPAIQLKSQ</sequence>
<feature type="domain" description="ABC3 transporter permease C-terminal" evidence="7">
    <location>
        <begin position="316"/>
        <end position="430"/>
    </location>
</feature>
<keyword evidence="4 6" id="KW-1133">Transmembrane helix</keyword>
<feature type="transmembrane region" description="Helical" evidence="6">
    <location>
        <begin position="355"/>
        <end position="382"/>
    </location>
</feature>
<dbReference type="Pfam" id="PF12704">
    <property type="entry name" value="MacB_PCD"/>
    <property type="match status" value="1"/>
</dbReference>
<evidence type="ECO:0000256" key="6">
    <source>
        <dbReference type="SAM" id="Phobius"/>
    </source>
</evidence>
<feature type="transmembrane region" description="Helical" evidence="6">
    <location>
        <begin position="20"/>
        <end position="41"/>
    </location>
</feature>
<dbReference type="PANTHER" id="PTHR30572">
    <property type="entry name" value="MEMBRANE COMPONENT OF TRANSPORTER-RELATED"/>
    <property type="match status" value="1"/>
</dbReference>
<comment type="subcellular location">
    <subcellularLocation>
        <location evidence="1">Cell membrane</location>
        <topology evidence="1">Multi-pass membrane protein</topology>
    </subcellularLocation>
</comment>
<evidence type="ECO:0000256" key="4">
    <source>
        <dbReference type="ARBA" id="ARBA00022989"/>
    </source>
</evidence>
<dbReference type="PANTHER" id="PTHR30572:SF18">
    <property type="entry name" value="ABC-TYPE MACROLIDE FAMILY EXPORT SYSTEM PERMEASE COMPONENT 2"/>
    <property type="match status" value="1"/>
</dbReference>
<evidence type="ECO:0000313" key="9">
    <source>
        <dbReference type="EMBL" id="MBC3811742.1"/>
    </source>
</evidence>
<name>A0ABR6XFR1_9BURK</name>
<evidence type="ECO:0000256" key="2">
    <source>
        <dbReference type="ARBA" id="ARBA00022475"/>
    </source>
</evidence>
<dbReference type="InterPro" id="IPR050250">
    <property type="entry name" value="Macrolide_Exporter_MacB"/>
</dbReference>
<keyword evidence="10" id="KW-1185">Reference proteome</keyword>
<evidence type="ECO:0000259" key="8">
    <source>
        <dbReference type="Pfam" id="PF12704"/>
    </source>
</evidence>
<organism evidence="9 10">
    <name type="scientific">Undibacterium aquatile</name>
    <dbReference type="NCBI Taxonomy" id="1537398"/>
    <lineage>
        <taxon>Bacteria</taxon>
        <taxon>Pseudomonadati</taxon>
        <taxon>Pseudomonadota</taxon>
        <taxon>Betaproteobacteria</taxon>
        <taxon>Burkholderiales</taxon>
        <taxon>Oxalobacteraceae</taxon>
        <taxon>Undibacterium</taxon>
    </lineage>
</organism>
<keyword evidence="3 6" id="KW-0812">Transmembrane</keyword>
<dbReference type="Pfam" id="PF02687">
    <property type="entry name" value="FtsX"/>
    <property type="match status" value="1"/>
</dbReference>
<evidence type="ECO:0000256" key="3">
    <source>
        <dbReference type="ARBA" id="ARBA00022692"/>
    </source>
</evidence>
<dbReference type="InterPro" id="IPR003838">
    <property type="entry name" value="ABC3_permease_C"/>
</dbReference>
<dbReference type="EMBL" id="JACOFT010000003">
    <property type="protein sequence ID" value="MBC3811742.1"/>
    <property type="molecule type" value="Genomic_DNA"/>
</dbReference>
<feature type="transmembrane region" description="Helical" evidence="6">
    <location>
        <begin position="403"/>
        <end position="423"/>
    </location>
</feature>
<comment type="caution">
    <text evidence="9">The sequence shown here is derived from an EMBL/GenBank/DDBJ whole genome shotgun (WGS) entry which is preliminary data.</text>
</comment>
<proteinExistence type="predicted"/>
<dbReference type="InterPro" id="IPR025857">
    <property type="entry name" value="MacB_PCD"/>
</dbReference>
<evidence type="ECO:0000259" key="7">
    <source>
        <dbReference type="Pfam" id="PF02687"/>
    </source>
</evidence>
<protein>
    <submittedName>
        <fullName evidence="9">ABC transporter permease</fullName>
    </submittedName>
</protein>
<evidence type="ECO:0000313" key="10">
    <source>
        <dbReference type="Proteomes" id="UP000637632"/>
    </source>
</evidence>
<dbReference type="Proteomes" id="UP000637632">
    <property type="component" value="Unassembled WGS sequence"/>
</dbReference>
<feature type="transmembrane region" description="Helical" evidence="6">
    <location>
        <begin position="313"/>
        <end position="335"/>
    </location>
</feature>
<evidence type="ECO:0000256" key="5">
    <source>
        <dbReference type="ARBA" id="ARBA00023136"/>
    </source>
</evidence>
<keyword evidence="5 6" id="KW-0472">Membrane</keyword>
<accession>A0ABR6XFR1</accession>
<gene>
    <name evidence="9" type="ORF">H8K26_09845</name>
</gene>
<dbReference type="RefSeq" id="WP_190479194.1">
    <property type="nucleotide sequence ID" value="NZ_JACOFT010000003.1"/>
</dbReference>
<feature type="domain" description="MacB-like periplasmic core" evidence="8">
    <location>
        <begin position="20"/>
        <end position="224"/>
    </location>
</feature>
<evidence type="ECO:0000256" key="1">
    <source>
        <dbReference type="ARBA" id="ARBA00004651"/>
    </source>
</evidence>
<reference evidence="9 10" key="1">
    <citation type="submission" date="2020-08" db="EMBL/GenBank/DDBJ databases">
        <title>Novel species isolated from subtropical streams in China.</title>
        <authorList>
            <person name="Lu H."/>
        </authorList>
    </citation>
    <scope>NUCLEOTIDE SEQUENCE [LARGE SCALE GENOMIC DNA]</scope>
    <source>
        <strain evidence="9 10">CCTCC AB 2015119</strain>
    </source>
</reference>
<keyword evidence="2" id="KW-1003">Cell membrane</keyword>